<evidence type="ECO:0000313" key="2">
    <source>
        <dbReference type="Proteomes" id="UP000019753"/>
    </source>
</evidence>
<organism evidence="1 2">
    <name type="scientific">Actinotalea ferrariae CF5-4</name>
    <dbReference type="NCBI Taxonomy" id="948458"/>
    <lineage>
        <taxon>Bacteria</taxon>
        <taxon>Bacillati</taxon>
        <taxon>Actinomycetota</taxon>
        <taxon>Actinomycetes</taxon>
        <taxon>Micrococcales</taxon>
        <taxon>Cellulomonadaceae</taxon>
        <taxon>Actinotalea</taxon>
    </lineage>
</organism>
<dbReference type="InterPro" id="IPR043519">
    <property type="entry name" value="NT_sf"/>
</dbReference>
<evidence type="ECO:0000313" key="1">
    <source>
        <dbReference type="EMBL" id="EYR63707.1"/>
    </source>
</evidence>
<accession>A0A021VX99</accession>
<name>A0A021VX99_9CELL</name>
<sequence length="262" mass="28424">MGTTTAADDAAVRRLLRRLEEIAGSLATDGRGLALLGLGSVGVERDRLDRWSDLDFFAVVEPGAKAAMLEDLTWLTAIAPVDHAFRNTPDGYKLLYADGVFCEFAVFEPQELPGIPFTPGHVVWARDDVDRSLLHPSRPAPAPAPADVAWSTGEALTNLYVGLGRYHRGERLAAARLVQQHAVDRVLEIAATLEPPMTAPADPFAPERRAEQRLPLAAEHLASFVQGYERTPQSARAILAWLDDHVDVPPALRSAVLALCAD</sequence>
<protein>
    <submittedName>
        <fullName evidence="1">Uncharacterized protein</fullName>
    </submittedName>
</protein>
<proteinExistence type="predicted"/>
<reference evidence="1 2" key="1">
    <citation type="submission" date="2014-01" db="EMBL/GenBank/DDBJ databases">
        <title>Actinotalea ferrariae CF5-4.</title>
        <authorList>
            <person name="Chen F."/>
            <person name="Li Y."/>
            <person name="Wang G."/>
        </authorList>
    </citation>
    <scope>NUCLEOTIDE SEQUENCE [LARGE SCALE GENOMIC DNA]</scope>
    <source>
        <strain evidence="1 2">CF5-4</strain>
    </source>
</reference>
<comment type="caution">
    <text evidence="1">The sequence shown here is derived from an EMBL/GenBank/DDBJ whole genome shotgun (WGS) entry which is preliminary data.</text>
</comment>
<dbReference type="EMBL" id="AXCW01000074">
    <property type="protein sequence ID" value="EYR63707.1"/>
    <property type="molecule type" value="Genomic_DNA"/>
</dbReference>
<dbReference type="RefSeq" id="WP_216699406.1">
    <property type="nucleotide sequence ID" value="NZ_AXCW01000074.1"/>
</dbReference>
<gene>
    <name evidence="1" type="ORF">N866_18675</name>
</gene>
<dbReference type="Gene3D" id="3.30.460.10">
    <property type="entry name" value="Beta Polymerase, domain 2"/>
    <property type="match status" value="1"/>
</dbReference>
<dbReference type="AlphaFoldDB" id="A0A021VX99"/>
<dbReference type="Proteomes" id="UP000019753">
    <property type="component" value="Unassembled WGS sequence"/>
</dbReference>
<keyword evidence="2" id="KW-1185">Reference proteome</keyword>